<sequence>MTRRERVIKALKHESTDIVPFHADFTQQAYDNMAAYTGNKNFDKELGLHLNYIQYWGWPTELQDKKEHFKDEFGVIWNRSGADKDIGVVDNYVIKDISNYNYVFPEINEKRLREEYEELIANKGDRFTFGGIGFSMFERSWSLMGMQEVLMAMVLEPEKLHKLYDDICEYNMKVLDIALEYDLDGFYFGDDWGQQKGLIMGPKLWREFIKPRMKRMYDKVKSKGIFVLQHSCGDVESIMPDLIEIGLDCYQTFQPEIYDIKKVKDLYGNKLAFWGGISTQQLLSQATPDEVRKETIRTMEILSKNGGYICAPTHALEFDVTPENIMAMIEVFNNQ</sequence>
<dbReference type="Proteomes" id="UP001144256">
    <property type="component" value="Unassembled WGS sequence"/>
</dbReference>
<organism evidence="2 3">
    <name type="scientific">Vallitalea longa</name>
    <dbReference type="NCBI Taxonomy" id="2936439"/>
    <lineage>
        <taxon>Bacteria</taxon>
        <taxon>Bacillati</taxon>
        <taxon>Bacillota</taxon>
        <taxon>Clostridia</taxon>
        <taxon>Lachnospirales</taxon>
        <taxon>Vallitaleaceae</taxon>
        <taxon>Vallitalea</taxon>
    </lineage>
</organism>
<dbReference type="GO" id="GO:0004853">
    <property type="term" value="F:uroporphyrinogen decarboxylase activity"/>
    <property type="evidence" value="ECO:0007669"/>
    <property type="project" value="InterPro"/>
</dbReference>
<dbReference type="EMBL" id="BRLB01000001">
    <property type="protein sequence ID" value="GKX28578.1"/>
    <property type="molecule type" value="Genomic_DNA"/>
</dbReference>
<dbReference type="InterPro" id="IPR038071">
    <property type="entry name" value="UROD/MetE-like_sf"/>
</dbReference>
<dbReference type="AlphaFoldDB" id="A0A9W6DEL7"/>
<gene>
    <name evidence="2" type="ORF">SH1V18_10580</name>
</gene>
<comment type="caution">
    <text evidence="2">The sequence shown here is derived from an EMBL/GenBank/DDBJ whole genome shotgun (WGS) entry which is preliminary data.</text>
</comment>
<reference evidence="2" key="1">
    <citation type="submission" date="2022-06" db="EMBL/GenBank/DDBJ databases">
        <title>Vallitalea longa sp. nov., an anaerobic bacterium isolated from marine sediment.</title>
        <authorList>
            <person name="Hirano S."/>
            <person name="Terahara T."/>
            <person name="Mori K."/>
            <person name="Hamada M."/>
            <person name="Matsumoto R."/>
            <person name="Kobayashi T."/>
        </authorList>
    </citation>
    <scope>NUCLEOTIDE SEQUENCE</scope>
    <source>
        <strain evidence="2">SH18-1</strain>
    </source>
</reference>
<dbReference type="InterPro" id="IPR052024">
    <property type="entry name" value="Methanogen_methyltrans"/>
</dbReference>
<accession>A0A9W6DEL7</accession>
<dbReference type="PANTHER" id="PTHR47099">
    <property type="entry name" value="METHYLCOBAMIDE:COM METHYLTRANSFERASE MTBA"/>
    <property type="match status" value="1"/>
</dbReference>
<dbReference type="Pfam" id="PF01208">
    <property type="entry name" value="URO-D"/>
    <property type="match status" value="1"/>
</dbReference>
<dbReference type="Gene3D" id="3.20.20.210">
    <property type="match status" value="1"/>
</dbReference>
<evidence type="ECO:0000313" key="2">
    <source>
        <dbReference type="EMBL" id="GKX28578.1"/>
    </source>
</evidence>
<evidence type="ECO:0000313" key="3">
    <source>
        <dbReference type="Proteomes" id="UP001144256"/>
    </source>
</evidence>
<dbReference type="InterPro" id="IPR000257">
    <property type="entry name" value="Uroporphyrinogen_deCOase"/>
</dbReference>
<protein>
    <recommendedName>
        <fullName evidence="1">Uroporphyrinogen decarboxylase (URO-D) domain-containing protein</fullName>
    </recommendedName>
</protein>
<dbReference type="SUPFAM" id="SSF51726">
    <property type="entry name" value="UROD/MetE-like"/>
    <property type="match status" value="1"/>
</dbReference>
<dbReference type="RefSeq" id="WP_281812997.1">
    <property type="nucleotide sequence ID" value="NZ_BRLB01000001.1"/>
</dbReference>
<dbReference type="PANTHER" id="PTHR47099:SF1">
    <property type="entry name" value="METHYLCOBAMIDE:COM METHYLTRANSFERASE MTBA"/>
    <property type="match status" value="1"/>
</dbReference>
<proteinExistence type="predicted"/>
<dbReference type="GO" id="GO:0006779">
    <property type="term" value="P:porphyrin-containing compound biosynthetic process"/>
    <property type="evidence" value="ECO:0007669"/>
    <property type="project" value="InterPro"/>
</dbReference>
<name>A0A9W6DEL7_9FIRM</name>
<feature type="domain" description="Uroporphyrinogen decarboxylase (URO-D)" evidence="1">
    <location>
        <begin position="112"/>
        <end position="332"/>
    </location>
</feature>
<keyword evidence="3" id="KW-1185">Reference proteome</keyword>
<evidence type="ECO:0000259" key="1">
    <source>
        <dbReference type="Pfam" id="PF01208"/>
    </source>
</evidence>